<keyword evidence="2" id="KW-0808">Transferase</keyword>
<dbReference type="InterPro" id="IPR016181">
    <property type="entry name" value="Acyl_CoA_acyltransferase"/>
</dbReference>
<dbReference type="RefSeq" id="WP_183556504.1">
    <property type="nucleotide sequence ID" value="NZ_JACHBX010000004.1"/>
</dbReference>
<feature type="domain" description="N-acetyltransferase" evidence="1">
    <location>
        <begin position="4"/>
        <end position="165"/>
    </location>
</feature>
<dbReference type="Gene3D" id="3.40.630.30">
    <property type="match status" value="1"/>
</dbReference>
<dbReference type="Pfam" id="PF00583">
    <property type="entry name" value="Acetyltransf_1"/>
    <property type="match status" value="1"/>
</dbReference>
<keyword evidence="3" id="KW-1185">Reference proteome</keyword>
<name>A0A7X0CG19_9BURK</name>
<organism evidence="2 3">
    <name type="scientific">Massilia aurea</name>
    <dbReference type="NCBI Taxonomy" id="373040"/>
    <lineage>
        <taxon>Bacteria</taxon>
        <taxon>Pseudomonadati</taxon>
        <taxon>Pseudomonadota</taxon>
        <taxon>Betaproteobacteria</taxon>
        <taxon>Burkholderiales</taxon>
        <taxon>Oxalobacteraceae</taxon>
        <taxon>Telluria group</taxon>
        <taxon>Massilia</taxon>
    </lineage>
</organism>
<keyword evidence="2" id="KW-0012">Acyltransferase</keyword>
<gene>
    <name evidence="2" type="ORF">HD842_004003</name>
</gene>
<dbReference type="InterPro" id="IPR052742">
    <property type="entry name" value="Mito_N-acetyltransferase"/>
</dbReference>
<evidence type="ECO:0000313" key="2">
    <source>
        <dbReference type="EMBL" id="MBB6135836.1"/>
    </source>
</evidence>
<dbReference type="GO" id="GO:0016747">
    <property type="term" value="F:acyltransferase activity, transferring groups other than amino-acyl groups"/>
    <property type="evidence" value="ECO:0007669"/>
    <property type="project" value="InterPro"/>
</dbReference>
<evidence type="ECO:0000313" key="3">
    <source>
        <dbReference type="Proteomes" id="UP000540787"/>
    </source>
</evidence>
<dbReference type="AlphaFoldDB" id="A0A7X0CG19"/>
<dbReference type="PROSITE" id="PS51186">
    <property type="entry name" value="GNAT"/>
    <property type="match status" value="1"/>
</dbReference>
<protein>
    <submittedName>
        <fullName evidence="2">L-amino acid N-acyltransferase YncA</fullName>
    </submittedName>
</protein>
<proteinExistence type="predicted"/>
<accession>A0A7X0CG19</accession>
<sequence>MKDLVIRPALESDFESIWAIFCAHIEAGETYVFSTATSREAGYHYWLGEGVGSFVAVSPGGRVLGMYRLVPNQVGRGHHVANASYMVNPAAQGAGVGRAMGQHSLTEARSRGYLAMQFNHVVSTNGPAIGLWKKLGFSIVGTLPKAFRHKRLGYIDAYVMYQLLQDPDHWPTADDAPGG</sequence>
<dbReference type="SUPFAM" id="SSF55729">
    <property type="entry name" value="Acyl-CoA N-acyltransferases (Nat)"/>
    <property type="match status" value="1"/>
</dbReference>
<evidence type="ECO:0000259" key="1">
    <source>
        <dbReference type="PROSITE" id="PS51186"/>
    </source>
</evidence>
<dbReference type="PANTHER" id="PTHR43138">
    <property type="entry name" value="ACETYLTRANSFERASE, GNAT FAMILY"/>
    <property type="match status" value="1"/>
</dbReference>
<comment type="caution">
    <text evidence="2">The sequence shown here is derived from an EMBL/GenBank/DDBJ whole genome shotgun (WGS) entry which is preliminary data.</text>
</comment>
<dbReference type="EMBL" id="JACHBX010000004">
    <property type="protein sequence ID" value="MBB6135836.1"/>
    <property type="molecule type" value="Genomic_DNA"/>
</dbReference>
<dbReference type="InterPro" id="IPR000182">
    <property type="entry name" value="GNAT_dom"/>
</dbReference>
<dbReference type="CDD" id="cd04301">
    <property type="entry name" value="NAT_SF"/>
    <property type="match status" value="1"/>
</dbReference>
<reference evidence="2 3" key="1">
    <citation type="submission" date="2020-08" db="EMBL/GenBank/DDBJ databases">
        <title>The Agave Microbiome: Exploring the role of microbial communities in plant adaptations to desert environments.</title>
        <authorList>
            <person name="Partida-Martinez L.P."/>
        </authorList>
    </citation>
    <scope>NUCLEOTIDE SEQUENCE [LARGE SCALE GENOMIC DNA]</scope>
    <source>
        <strain evidence="2 3">AT3.2</strain>
    </source>
</reference>
<dbReference type="PANTHER" id="PTHR43138:SF1">
    <property type="entry name" value="N-ACETYLTRANSFERASE ACA1"/>
    <property type="match status" value="1"/>
</dbReference>
<dbReference type="Proteomes" id="UP000540787">
    <property type="component" value="Unassembled WGS sequence"/>
</dbReference>